<reference evidence="2 3" key="1">
    <citation type="submission" date="2020-08" db="EMBL/GenBank/DDBJ databases">
        <title>Lysobacter sp. II4 sp. nov., isolated from soil.</title>
        <authorList>
            <person name="Woo C.Y."/>
            <person name="Kim J."/>
        </authorList>
    </citation>
    <scope>NUCLEOTIDE SEQUENCE [LARGE SCALE GENOMIC DNA]</scope>
    <source>
        <strain evidence="2 3">II4</strain>
    </source>
</reference>
<organism evidence="2 3">
    <name type="scientific">Agrilutibacter terrestris</name>
    <dbReference type="NCBI Taxonomy" id="2865112"/>
    <lineage>
        <taxon>Bacteria</taxon>
        <taxon>Pseudomonadati</taxon>
        <taxon>Pseudomonadota</taxon>
        <taxon>Gammaproteobacteria</taxon>
        <taxon>Lysobacterales</taxon>
        <taxon>Lysobacteraceae</taxon>
        <taxon>Agrilutibacter</taxon>
    </lineage>
</organism>
<feature type="signal peptide" evidence="1">
    <location>
        <begin position="1"/>
        <end position="21"/>
    </location>
</feature>
<feature type="chain" id="PRO_5028904196" evidence="1">
    <location>
        <begin position="22"/>
        <end position="104"/>
    </location>
</feature>
<keyword evidence="3" id="KW-1185">Reference proteome</keyword>
<name>A0A7H0G100_9GAMM</name>
<proteinExistence type="predicted"/>
<dbReference type="Proteomes" id="UP000516018">
    <property type="component" value="Chromosome"/>
</dbReference>
<dbReference type="RefSeq" id="WP_187713401.1">
    <property type="nucleotide sequence ID" value="NZ_CP060820.1"/>
</dbReference>
<gene>
    <name evidence="2" type="ORF">H8B22_07170</name>
</gene>
<evidence type="ECO:0000313" key="2">
    <source>
        <dbReference type="EMBL" id="QNP41966.1"/>
    </source>
</evidence>
<dbReference type="EMBL" id="CP060820">
    <property type="protein sequence ID" value="QNP41966.1"/>
    <property type="molecule type" value="Genomic_DNA"/>
</dbReference>
<keyword evidence="1" id="KW-0732">Signal</keyword>
<evidence type="ECO:0000313" key="3">
    <source>
        <dbReference type="Proteomes" id="UP000516018"/>
    </source>
</evidence>
<sequence length="104" mass="11299">MNRRLSLVLYALAVLPLAALASGPASTLDPVTAAAPVPELRVSCAQPFWPQPHQIQRYTHADAATSLRLREQVRREGRAVCREGYTHVQVRFSAAPDAVALAGR</sequence>
<protein>
    <submittedName>
        <fullName evidence="2">Uncharacterized protein</fullName>
    </submittedName>
</protein>
<evidence type="ECO:0000256" key="1">
    <source>
        <dbReference type="SAM" id="SignalP"/>
    </source>
</evidence>
<dbReference type="AlphaFoldDB" id="A0A7H0G100"/>
<accession>A0A7H0G100</accession>
<dbReference type="KEGG" id="lsx:H8B22_07170"/>